<dbReference type="Pfam" id="PF01869">
    <property type="entry name" value="BcrAD_BadFG"/>
    <property type="match status" value="1"/>
</dbReference>
<dbReference type="PANTHER" id="PTHR43190">
    <property type="entry name" value="N-ACETYL-D-GLUCOSAMINE KINASE"/>
    <property type="match status" value="1"/>
</dbReference>
<proteinExistence type="predicted"/>
<keyword evidence="3" id="KW-1185">Reference proteome</keyword>
<evidence type="ECO:0000313" key="3">
    <source>
        <dbReference type="Proteomes" id="UP000198894"/>
    </source>
</evidence>
<dbReference type="RefSeq" id="WP_051695319.1">
    <property type="nucleotide sequence ID" value="NZ_FNEE01000018.1"/>
</dbReference>
<organism evidence="2 3">
    <name type="scientific">Mesorhizobium muleiense</name>
    <dbReference type="NCBI Taxonomy" id="1004279"/>
    <lineage>
        <taxon>Bacteria</taxon>
        <taxon>Pseudomonadati</taxon>
        <taxon>Pseudomonadota</taxon>
        <taxon>Alphaproteobacteria</taxon>
        <taxon>Hyphomicrobiales</taxon>
        <taxon>Phyllobacteriaceae</taxon>
        <taxon>Mesorhizobium</taxon>
    </lineage>
</organism>
<dbReference type="PANTHER" id="PTHR43190:SF3">
    <property type="entry name" value="N-ACETYL-D-GLUCOSAMINE KINASE"/>
    <property type="match status" value="1"/>
</dbReference>
<gene>
    <name evidence="2" type="ORF">SAMN05428953_11816</name>
</gene>
<protein>
    <submittedName>
        <fullName evidence="2">BadF-type ATPase</fullName>
    </submittedName>
</protein>
<dbReference type="EMBL" id="FNEE01000018">
    <property type="protein sequence ID" value="SDK63291.1"/>
    <property type="molecule type" value="Genomic_DNA"/>
</dbReference>
<dbReference type="Gene3D" id="3.30.420.40">
    <property type="match status" value="2"/>
</dbReference>
<accession>A0A1G9DHE1</accession>
<reference evidence="3" key="1">
    <citation type="submission" date="2016-10" db="EMBL/GenBank/DDBJ databases">
        <authorList>
            <person name="Varghese N."/>
            <person name="Submissions S."/>
        </authorList>
    </citation>
    <scope>NUCLEOTIDE SEQUENCE [LARGE SCALE GENOMIC DNA]</scope>
    <source>
        <strain evidence="3">CGMCC 1.11022</strain>
    </source>
</reference>
<evidence type="ECO:0000313" key="2">
    <source>
        <dbReference type="EMBL" id="SDK63291.1"/>
    </source>
</evidence>
<evidence type="ECO:0000259" key="1">
    <source>
        <dbReference type="Pfam" id="PF01869"/>
    </source>
</evidence>
<dbReference type="SUPFAM" id="SSF53067">
    <property type="entry name" value="Actin-like ATPase domain"/>
    <property type="match status" value="2"/>
</dbReference>
<sequence length="314" mass="32220">MGSISIGVDIGGTKTHLRSCLEQGMGRDLVVRTSEWRCGAYDHDIPGLIALISGFADGATPNGIAIGSHGCDDEAECAILQKPLSNHFACPLRVVNDAELFPLAMGLSSGIGVVAGTGSIAVARDQKGRMHVAGGWGWAIGDEGSAPGLVREAGRAVRRHIDLGGARSEPLVEALCEAFGLNSPTNIGTAIAKEGGASALGRHAPVIFYAANEGSSLAKRVIDEGAAALTQLVHHLKLAGVSDKDVVVGGGVILAQPLLANAFSHQISDRFGATVAVTFLDKPPVLGACVLARQLCSAGDGPETSIVSQHMDIQ</sequence>
<feature type="domain" description="ATPase BadF/BadG/BcrA/BcrD type" evidence="1">
    <location>
        <begin position="104"/>
        <end position="279"/>
    </location>
</feature>
<dbReference type="InterPro" id="IPR002731">
    <property type="entry name" value="ATPase_BadF"/>
</dbReference>
<dbReference type="AlphaFoldDB" id="A0A1G9DHE1"/>
<dbReference type="Proteomes" id="UP000198894">
    <property type="component" value="Unassembled WGS sequence"/>
</dbReference>
<dbReference type="InterPro" id="IPR052519">
    <property type="entry name" value="Euk-type_GlcNAc_Kinase"/>
</dbReference>
<dbReference type="InterPro" id="IPR043129">
    <property type="entry name" value="ATPase_NBD"/>
</dbReference>
<name>A0A1G9DHE1_9HYPH</name>